<evidence type="ECO:0000313" key="4">
    <source>
        <dbReference type="Proteomes" id="UP000504629"/>
    </source>
</evidence>
<feature type="region of interest" description="Disordered" evidence="1">
    <location>
        <begin position="194"/>
        <end position="219"/>
    </location>
</feature>
<feature type="domain" description="EB" evidence="3">
    <location>
        <begin position="98"/>
        <end position="155"/>
    </location>
</feature>
<accession>A0A6J2JT28</accession>
<keyword evidence="4" id="KW-1185">Reference proteome</keyword>
<sequence>MWSNNFLFIFACSLHLSAVLALWSCSEDDDCSSLAGSVCRSGSCACPHGHQSVLGGSLCATVAPYHTSACVESHQCSRLFTSFECRRSGNERDGKCFCQEDHHYFRGRCWPIAEYGATCTRHEECLSVMRDPFSLRCDGTCVCATGYYSRQRGECRKIAAAVGEGCVLDEDCQFPGGACNVNTFRCYDVNAPPTEPPPAPPVTEPITEPTTAEPGDRPTTEEPEIIVVEGQFCDLNNPCPSPYQCSKFSSCVCPVGYYGNEAGTLCLAELGSPSTSEQCVGLLAEVRDGVCTCPANFFFDENMRDCVKVTRRITDSCVSDMNCFTFGSAARCGPPQQPWPLRSCECIPELAVWDADRNICRFFAGIGETCEVDSDCLAGELEIQCVKDEAGQGYCTCPEDLIAVDGLCVTSGLVLGEACQVSLECSGTENAVCTDGVCSCNTGYQQVDDFCAPVIGGTCSVDSDCVIPNTACFEIDNSMTCQCKERFVAYDDECWPNVDGFQSACNVTAQCTQALGNEGVCLEGACACVEGFHHRGGRCWPITGLFEVCNRDSQCFLGDLTERVVCRNSLCQCDFSYPYSEELHTCTSSASKMAGSLFIMAAAILYLYSNKM</sequence>
<feature type="signal peptide" evidence="2">
    <location>
        <begin position="1"/>
        <end position="21"/>
    </location>
</feature>
<feature type="chain" id="PRO_5026807987" evidence="2">
    <location>
        <begin position="22"/>
        <end position="612"/>
    </location>
</feature>
<reference evidence="5" key="1">
    <citation type="submission" date="2025-08" db="UniProtKB">
        <authorList>
            <consortium name="RefSeq"/>
        </authorList>
    </citation>
    <scope>IDENTIFICATION</scope>
    <source>
        <tissue evidence="5">Silk gland</tissue>
    </source>
</reference>
<proteinExistence type="predicted"/>
<keyword evidence="2" id="KW-0732">Signal</keyword>
<evidence type="ECO:0000256" key="1">
    <source>
        <dbReference type="SAM" id="MobiDB-lite"/>
    </source>
</evidence>
<dbReference type="AlphaFoldDB" id="A0A6J2JT28"/>
<dbReference type="Proteomes" id="UP000504629">
    <property type="component" value="Unplaced"/>
</dbReference>
<dbReference type="PANTHER" id="PTHR39069">
    <property type="entry name" value="ECDYSONE-INDUCIBLE GENE E1, ISOFORM A"/>
    <property type="match status" value="1"/>
</dbReference>
<dbReference type="InterPro" id="IPR006149">
    <property type="entry name" value="EB_dom"/>
</dbReference>
<dbReference type="PANTHER" id="PTHR39069:SF8">
    <property type="entry name" value="FI17111P1"/>
    <property type="match status" value="1"/>
</dbReference>
<dbReference type="RefSeq" id="XP_028032097.1">
    <property type="nucleotide sequence ID" value="XM_028176296.1"/>
</dbReference>
<dbReference type="KEGG" id="bman:114244458"/>
<evidence type="ECO:0000259" key="3">
    <source>
        <dbReference type="Pfam" id="PF01683"/>
    </source>
</evidence>
<protein>
    <submittedName>
        <fullName evidence="5">Latent-transforming growth factor beta-binding protein 4</fullName>
    </submittedName>
</protein>
<feature type="domain" description="EB" evidence="3">
    <location>
        <begin position="402"/>
        <end position="451"/>
    </location>
</feature>
<evidence type="ECO:0000256" key="2">
    <source>
        <dbReference type="SAM" id="SignalP"/>
    </source>
</evidence>
<dbReference type="OrthoDB" id="504708at2759"/>
<organism evidence="4 5">
    <name type="scientific">Bombyx mandarina</name>
    <name type="common">Wild silk moth</name>
    <name type="synonym">Wild silkworm</name>
    <dbReference type="NCBI Taxonomy" id="7092"/>
    <lineage>
        <taxon>Eukaryota</taxon>
        <taxon>Metazoa</taxon>
        <taxon>Ecdysozoa</taxon>
        <taxon>Arthropoda</taxon>
        <taxon>Hexapoda</taxon>
        <taxon>Insecta</taxon>
        <taxon>Pterygota</taxon>
        <taxon>Neoptera</taxon>
        <taxon>Endopterygota</taxon>
        <taxon>Lepidoptera</taxon>
        <taxon>Glossata</taxon>
        <taxon>Ditrysia</taxon>
        <taxon>Bombycoidea</taxon>
        <taxon>Bombycidae</taxon>
        <taxon>Bombycinae</taxon>
        <taxon>Bombyx</taxon>
    </lineage>
</organism>
<dbReference type="Pfam" id="PF01683">
    <property type="entry name" value="EB"/>
    <property type="match status" value="3"/>
</dbReference>
<name>A0A6J2JT28_BOMMA</name>
<feature type="domain" description="EB" evidence="3">
    <location>
        <begin position="483"/>
        <end position="539"/>
    </location>
</feature>
<feature type="compositionally biased region" description="Low complexity" evidence="1">
    <location>
        <begin position="204"/>
        <end position="213"/>
    </location>
</feature>
<feature type="compositionally biased region" description="Pro residues" evidence="1">
    <location>
        <begin position="194"/>
        <end position="203"/>
    </location>
</feature>
<evidence type="ECO:0000313" key="5">
    <source>
        <dbReference type="RefSeq" id="XP_028032097.1"/>
    </source>
</evidence>
<dbReference type="GeneID" id="114244458"/>
<gene>
    <name evidence="5" type="primary">LOC114244458</name>
</gene>